<evidence type="ECO:0000256" key="1">
    <source>
        <dbReference type="ARBA" id="ARBA00007557"/>
    </source>
</evidence>
<dbReference type="InterPro" id="IPR000049">
    <property type="entry name" value="ET-Flavoprotein_bsu_CS"/>
</dbReference>
<protein>
    <recommendedName>
        <fullName evidence="2">Electron transfer flavoprotein subunit beta</fullName>
    </recommendedName>
    <alternativeName>
        <fullName evidence="5">Electron transfer flavoprotein small subunit</fullName>
    </alternativeName>
</protein>
<dbReference type="Pfam" id="PF01012">
    <property type="entry name" value="ETF"/>
    <property type="match status" value="1"/>
</dbReference>
<dbReference type="InterPro" id="IPR014730">
    <property type="entry name" value="ETF_a/b_N"/>
</dbReference>
<name>A0ABM7WPV8_9BACT</name>
<dbReference type="Gene3D" id="3.40.50.620">
    <property type="entry name" value="HUPs"/>
    <property type="match status" value="1"/>
</dbReference>
<evidence type="ECO:0000256" key="6">
    <source>
        <dbReference type="SAM" id="MobiDB-lite"/>
    </source>
</evidence>
<accession>A0ABM7WPV8</accession>
<gene>
    <name evidence="8" type="primary">etfB_1</name>
    <name evidence="8" type="ORF">AMOR_04980</name>
</gene>
<organism evidence="8 9">
    <name type="scientific">Anaeromyxobacter oryzae</name>
    <dbReference type="NCBI Taxonomy" id="2918170"/>
    <lineage>
        <taxon>Bacteria</taxon>
        <taxon>Pseudomonadati</taxon>
        <taxon>Myxococcota</taxon>
        <taxon>Myxococcia</taxon>
        <taxon>Myxococcales</taxon>
        <taxon>Cystobacterineae</taxon>
        <taxon>Anaeromyxobacteraceae</taxon>
        <taxon>Anaeromyxobacter</taxon>
    </lineage>
</organism>
<dbReference type="Proteomes" id="UP001162891">
    <property type="component" value="Chromosome"/>
</dbReference>
<comment type="similarity">
    <text evidence="1">Belongs to the ETF beta-subunit/FixA family.</text>
</comment>
<evidence type="ECO:0000256" key="2">
    <source>
        <dbReference type="ARBA" id="ARBA00016797"/>
    </source>
</evidence>
<evidence type="ECO:0000256" key="5">
    <source>
        <dbReference type="ARBA" id="ARBA00042002"/>
    </source>
</evidence>
<proteinExistence type="inferred from homology"/>
<evidence type="ECO:0000259" key="7">
    <source>
        <dbReference type="SMART" id="SM00893"/>
    </source>
</evidence>
<dbReference type="PANTHER" id="PTHR21294:SF8">
    <property type="entry name" value="ELECTRON TRANSFER FLAVOPROTEIN SUBUNIT BETA"/>
    <property type="match status" value="1"/>
</dbReference>
<evidence type="ECO:0000313" key="9">
    <source>
        <dbReference type="Proteomes" id="UP001162891"/>
    </source>
</evidence>
<dbReference type="InterPro" id="IPR033948">
    <property type="entry name" value="ETF_beta_N"/>
</dbReference>
<dbReference type="InterPro" id="IPR012255">
    <property type="entry name" value="ETF_b"/>
</dbReference>
<dbReference type="InterPro" id="IPR014729">
    <property type="entry name" value="Rossmann-like_a/b/a_fold"/>
</dbReference>
<dbReference type="PIRSF" id="PIRSF000090">
    <property type="entry name" value="Beta-ETF"/>
    <property type="match status" value="1"/>
</dbReference>
<reference evidence="9" key="1">
    <citation type="journal article" date="2022" name="Int. J. Syst. Evol. Microbiol.">
        <title>Anaeromyxobacter oryzae sp. nov., Anaeromyxobacter diazotrophicus sp. nov. and Anaeromyxobacter paludicola sp. nov., isolated from paddy soils.</title>
        <authorList>
            <person name="Itoh H."/>
            <person name="Xu Z."/>
            <person name="Mise K."/>
            <person name="Masuda Y."/>
            <person name="Ushijima N."/>
            <person name="Hayakawa C."/>
            <person name="Shiratori Y."/>
            <person name="Senoo K."/>
        </authorList>
    </citation>
    <scope>NUCLEOTIDE SEQUENCE [LARGE SCALE GENOMIC DNA]</scope>
    <source>
        <strain evidence="9">Red232</strain>
    </source>
</reference>
<dbReference type="SMART" id="SM00893">
    <property type="entry name" value="ETF"/>
    <property type="match status" value="1"/>
</dbReference>
<feature type="compositionally biased region" description="Basic and acidic residues" evidence="6">
    <location>
        <begin position="145"/>
        <end position="160"/>
    </location>
</feature>
<sequence length="267" mass="28691">MALKILASVTRVEDPESKIKVKPDGTGIVTDGVNHKMNPFDEIAVEEALRLKEKHGGEVVVAAMGGDGSVTEIRAALAMGADRGILVRHDGPLDPVVASALLAKLFEAEKPDLVLLGKQSIDDDQGQAGQYLAARLGRPQATFASKKESLESEAERRKEPGLTLSADGRSLAVVREVDGGVETLELNLPAVVTTDLRLNKPRFASLPGIMRAKKKEVKDLQATTLGVDLAPKVVVRRLAEPPVRAGGQKVQDVEELWKKLHEEAKVL</sequence>
<dbReference type="PANTHER" id="PTHR21294">
    <property type="entry name" value="ELECTRON TRANSFER FLAVOPROTEIN BETA-SUBUNIT"/>
    <property type="match status" value="1"/>
</dbReference>
<keyword evidence="3" id="KW-0813">Transport</keyword>
<keyword evidence="9" id="KW-1185">Reference proteome</keyword>
<evidence type="ECO:0000256" key="3">
    <source>
        <dbReference type="ARBA" id="ARBA00022448"/>
    </source>
</evidence>
<dbReference type="RefSeq" id="WP_248358091.1">
    <property type="nucleotide sequence ID" value="NZ_AP025591.1"/>
</dbReference>
<dbReference type="SUPFAM" id="SSF52402">
    <property type="entry name" value="Adenine nucleotide alpha hydrolases-like"/>
    <property type="match status" value="1"/>
</dbReference>
<keyword evidence="4" id="KW-0249">Electron transport</keyword>
<dbReference type="CDD" id="cd01714">
    <property type="entry name" value="ETF_beta"/>
    <property type="match status" value="1"/>
</dbReference>
<feature type="region of interest" description="Disordered" evidence="6">
    <location>
        <begin position="143"/>
        <end position="162"/>
    </location>
</feature>
<evidence type="ECO:0000313" key="8">
    <source>
        <dbReference type="EMBL" id="BDG01502.1"/>
    </source>
</evidence>
<dbReference type="EMBL" id="AP025591">
    <property type="protein sequence ID" value="BDG01502.1"/>
    <property type="molecule type" value="Genomic_DNA"/>
</dbReference>
<evidence type="ECO:0000256" key="4">
    <source>
        <dbReference type="ARBA" id="ARBA00022982"/>
    </source>
</evidence>
<feature type="domain" description="Electron transfer flavoprotein alpha/beta-subunit N-terminal" evidence="7">
    <location>
        <begin position="25"/>
        <end position="229"/>
    </location>
</feature>
<dbReference type="PROSITE" id="PS01065">
    <property type="entry name" value="ETF_BETA"/>
    <property type="match status" value="1"/>
</dbReference>